<protein>
    <recommendedName>
        <fullName evidence="6">Beta-lactamase-related domain-containing protein</fullName>
    </recommendedName>
</protein>
<keyword evidence="1" id="KW-0732">Signal</keyword>
<dbReference type="InterPro" id="IPR051478">
    <property type="entry name" value="Beta-lactamase-like_AB/R"/>
</dbReference>
<dbReference type="InterPro" id="IPR058664">
    <property type="entry name" value="ARB_00930-like_C"/>
</dbReference>
<evidence type="ECO:0008006" key="6">
    <source>
        <dbReference type="Google" id="ProtNLM"/>
    </source>
</evidence>
<dbReference type="PANTHER" id="PTHR22935">
    <property type="entry name" value="PENICILLIN-BINDING PROTEIN"/>
    <property type="match status" value="1"/>
</dbReference>
<sequence>MRVHAFLLPLIALSVDAVKPYCPLLGPIFPPPRSLVNSPEIAAAKRQITLVIEDAISAGNLTDSISLQIFSGSDNDSIFRYSYSAPVTSSATMGVKKVSEDTVFRIGSGSKLWTMFMFLLETDGDVFTDPITKYVPSLSTTSNATRKFTGKIDHIQWDGVTVGELASHLAGIPRDYGFGDMAVTETALQKLEKMGFPVLQGSEIPPCGRESACSGANFINGMLESHPLVTTSWTPIYSNAAYEILGYALENVTGKSYRTLLEEGLIEPLGLTRSSYSKPDDKYGVIPGTWTENYWNVTVGDETPAGGLYSSAKDMAAVGRAILNHTLLTAAETRRWMKPSSHTASLDASIGHPWEILSLSEPRVIDLYTKSGDLGWYSSMLALSPDHNAGFTILSAGETSTATVTLLSDQITDVLIPALEAAAKSQAQKRFAGTYSLGGSNITISSEEEAPGLKVSAWNLASNNMFDTIASLKSSDPSSIDIRLYPSGIEVPGQIGFQAVIQSLPATKSTGLFSGACITWETNDALVYGHVGLDSFLFNVNRDGQAVSVVPRALRLSLPRL</sequence>
<reference evidence="4" key="1">
    <citation type="submission" date="2022-12" db="EMBL/GenBank/DDBJ databases">
        <authorList>
            <person name="Petersen C."/>
        </authorList>
    </citation>
    <scope>NUCLEOTIDE SEQUENCE</scope>
    <source>
        <strain evidence="4">IBT 21472</strain>
    </source>
</reference>
<dbReference type="Gene3D" id="3.40.710.10">
    <property type="entry name" value="DD-peptidase/beta-lactamase superfamily"/>
    <property type="match status" value="1"/>
</dbReference>
<dbReference type="Proteomes" id="UP001147746">
    <property type="component" value="Unassembled WGS sequence"/>
</dbReference>
<reference evidence="4" key="2">
    <citation type="journal article" date="2023" name="IMA Fungus">
        <title>Comparative genomic study of the Penicillium genus elucidates a diverse pangenome and 15 lateral gene transfer events.</title>
        <authorList>
            <person name="Petersen C."/>
            <person name="Sorensen T."/>
            <person name="Nielsen M.R."/>
            <person name="Sondergaard T.E."/>
            <person name="Sorensen J.L."/>
            <person name="Fitzpatrick D.A."/>
            <person name="Frisvad J.C."/>
            <person name="Nielsen K.L."/>
        </authorList>
    </citation>
    <scope>NUCLEOTIDE SEQUENCE</scope>
    <source>
        <strain evidence="4">IBT 21472</strain>
    </source>
</reference>
<dbReference type="Pfam" id="PF26335">
    <property type="entry name" value="ARB_00930_C"/>
    <property type="match status" value="1"/>
</dbReference>
<dbReference type="EMBL" id="JAPZBO010000009">
    <property type="protein sequence ID" value="KAJ5303675.1"/>
    <property type="molecule type" value="Genomic_DNA"/>
</dbReference>
<name>A0A9W9U2X1_9EURO</name>
<dbReference type="InterPro" id="IPR001466">
    <property type="entry name" value="Beta-lactam-related"/>
</dbReference>
<dbReference type="InterPro" id="IPR012338">
    <property type="entry name" value="Beta-lactam/transpept-like"/>
</dbReference>
<keyword evidence="5" id="KW-1185">Reference proteome</keyword>
<gene>
    <name evidence="4" type="ORF">N7476_010474</name>
</gene>
<proteinExistence type="predicted"/>
<evidence type="ECO:0000259" key="2">
    <source>
        <dbReference type="Pfam" id="PF00144"/>
    </source>
</evidence>
<dbReference type="PANTHER" id="PTHR22935:SF97">
    <property type="entry name" value="BETA-LACTAMASE-RELATED DOMAIN-CONTAINING PROTEIN"/>
    <property type="match status" value="1"/>
</dbReference>
<evidence type="ECO:0000313" key="5">
    <source>
        <dbReference type="Proteomes" id="UP001147746"/>
    </source>
</evidence>
<feature type="domain" description="Beta-lactamase-related" evidence="2">
    <location>
        <begin position="94"/>
        <end position="411"/>
    </location>
</feature>
<feature type="chain" id="PRO_5041194943" description="Beta-lactamase-related domain-containing protein" evidence="1">
    <location>
        <begin position="18"/>
        <end position="561"/>
    </location>
</feature>
<dbReference type="Pfam" id="PF00144">
    <property type="entry name" value="Beta-lactamase"/>
    <property type="match status" value="1"/>
</dbReference>
<comment type="caution">
    <text evidence="4">The sequence shown here is derived from an EMBL/GenBank/DDBJ whole genome shotgun (WGS) entry which is preliminary data.</text>
</comment>
<feature type="domain" description="Beta-lactamase-like ARB-00930-like C-terminal" evidence="3">
    <location>
        <begin position="423"/>
        <end position="560"/>
    </location>
</feature>
<evidence type="ECO:0000313" key="4">
    <source>
        <dbReference type="EMBL" id="KAJ5303675.1"/>
    </source>
</evidence>
<dbReference type="AlphaFoldDB" id="A0A9W9U2X1"/>
<evidence type="ECO:0000259" key="3">
    <source>
        <dbReference type="Pfam" id="PF26335"/>
    </source>
</evidence>
<evidence type="ECO:0000256" key="1">
    <source>
        <dbReference type="SAM" id="SignalP"/>
    </source>
</evidence>
<accession>A0A9W9U2X1</accession>
<organism evidence="4 5">
    <name type="scientific">Penicillium atrosanguineum</name>
    <dbReference type="NCBI Taxonomy" id="1132637"/>
    <lineage>
        <taxon>Eukaryota</taxon>
        <taxon>Fungi</taxon>
        <taxon>Dikarya</taxon>
        <taxon>Ascomycota</taxon>
        <taxon>Pezizomycotina</taxon>
        <taxon>Eurotiomycetes</taxon>
        <taxon>Eurotiomycetidae</taxon>
        <taxon>Eurotiales</taxon>
        <taxon>Aspergillaceae</taxon>
        <taxon>Penicillium</taxon>
    </lineage>
</organism>
<dbReference type="SUPFAM" id="SSF56601">
    <property type="entry name" value="beta-lactamase/transpeptidase-like"/>
    <property type="match status" value="1"/>
</dbReference>
<feature type="signal peptide" evidence="1">
    <location>
        <begin position="1"/>
        <end position="17"/>
    </location>
</feature>